<dbReference type="EMBL" id="JAYKBW010000008">
    <property type="protein sequence ID" value="MEB3075240.1"/>
    <property type="molecule type" value="Genomic_DNA"/>
</dbReference>
<dbReference type="RefSeq" id="WP_323983471.1">
    <property type="nucleotide sequence ID" value="NZ_JAYKBW010000008.1"/>
</dbReference>
<gene>
    <name evidence="2" type="primary">tsaB</name>
    <name evidence="2" type="ORF">VJJ08_08010</name>
</gene>
<dbReference type="GO" id="GO:0061711">
    <property type="term" value="F:tRNA N(6)-L-threonylcarbamoyladenine synthase activity"/>
    <property type="evidence" value="ECO:0007669"/>
    <property type="project" value="UniProtKB-EC"/>
</dbReference>
<dbReference type="PANTHER" id="PTHR11735">
    <property type="entry name" value="TRNA N6-ADENOSINE THREONYLCARBAMOYLTRANSFERASE"/>
    <property type="match status" value="1"/>
</dbReference>
<accession>A0ABU5Z8E6</accession>
<evidence type="ECO:0000313" key="3">
    <source>
        <dbReference type="Proteomes" id="UP001311730"/>
    </source>
</evidence>
<dbReference type="PANTHER" id="PTHR11735:SF11">
    <property type="entry name" value="TRNA THREONYLCARBAMOYLADENOSINE BIOSYNTHESIS PROTEIN TSAB"/>
    <property type="match status" value="1"/>
</dbReference>
<name>A0ABU5Z8E6_9FLAO</name>
<organism evidence="2 3">
    <name type="scientific">Capnocytophaga gingivalis</name>
    <dbReference type="NCBI Taxonomy" id="1017"/>
    <lineage>
        <taxon>Bacteria</taxon>
        <taxon>Pseudomonadati</taxon>
        <taxon>Bacteroidota</taxon>
        <taxon>Flavobacteriia</taxon>
        <taxon>Flavobacteriales</taxon>
        <taxon>Flavobacteriaceae</taxon>
        <taxon>Capnocytophaga</taxon>
    </lineage>
</organism>
<evidence type="ECO:0000313" key="2">
    <source>
        <dbReference type="EMBL" id="MEB3075240.1"/>
    </source>
</evidence>
<dbReference type="Pfam" id="PF00814">
    <property type="entry name" value="TsaD"/>
    <property type="match status" value="1"/>
</dbReference>
<evidence type="ECO:0000259" key="1">
    <source>
        <dbReference type="Pfam" id="PF00814"/>
    </source>
</evidence>
<comment type="caution">
    <text evidence="2">The sequence shown here is derived from an EMBL/GenBank/DDBJ whole genome shotgun (WGS) entry which is preliminary data.</text>
</comment>
<dbReference type="Gene3D" id="3.30.420.40">
    <property type="match status" value="2"/>
</dbReference>
<keyword evidence="2" id="KW-0012">Acyltransferase</keyword>
<protein>
    <submittedName>
        <fullName evidence="2">tRNA (Adenosine(37)-N6)-threonylcarbamoyltransferase complex dimerization subunit type 1 TsaB</fullName>
        <ecNumber evidence="2">2.3.1.234</ecNumber>
    </submittedName>
</protein>
<sequence>MLLCIETSGKNCSVALFEGLQLVSIREVHTEQFSHSENLHVFIEQVLKESNLQPKAIKAIAISAGPGSYTGLRIGTATAKGLCYGWDIPLIAVPTLRILAERVSDYLTDIQYIIPMIDARRMEVFTAIYRSDFSTEVAAHPEILTETSFASYLDQGKTLFLGDGAGKFATICSHPNAVFVTDQYPSAQQMGKLAMSLYEKRQFEDIAYFEPFYLKEFYIAKNEQ</sequence>
<reference evidence="2 3" key="1">
    <citation type="submission" date="2023-12" db="EMBL/GenBank/DDBJ databases">
        <title>Genomic sequences of Capnocytophaga and Parvimonas strains.</title>
        <authorList>
            <person name="Watt R.M."/>
            <person name="Wang M."/>
            <person name="Yang T."/>
            <person name="Tong W.M."/>
        </authorList>
    </citation>
    <scope>NUCLEOTIDE SEQUENCE [LARGE SCALE GENOMIC DNA]</scope>
    <source>
        <strain evidence="2 3">CCUG 13096</strain>
    </source>
</reference>
<dbReference type="SUPFAM" id="SSF53067">
    <property type="entry name" value="Actin-like ATPase domain"/>
    <property type="match status" value="2"/>
</dbReference>
<dbReference type="InterPro" id="IPR043129">
    <property type="entry name" value="ATPase_NBD"/>
</dbReference>
<dbReference type="CDD" id="cd24032">
    <property type="entry name" value="ASKHA_NBD_TsaB"/>
    <property type="match status" value="1"/>
</dbReference>
<dbReference type="NCBIfam" id="TIGR03725">
    <property type="entry name" value="T6A_YeaZ"/>
    <property type="match status" value="1"/>
</dbReference>
<feature type="domain" description="Gcp-like" evidence="1">
    <location>
        <begin position="34"/>
        <end position="144"/>
    </location>
</feature>
<dbReference type="Proteomes" id="UP001311730">
    <property type="component" value="Unassembled WGS sequence"/>
</dbReference>
<dbReference type="EC" id="2.3.1.234" evidence="2"/>
<proteinExistence type="predicted"/>
<keyword evidence="2" id="KW-0808">Transferase</keyword>
<keyword evidence="3" id="KW-1185">Reference proteome</keyword>
<dbReference type="InterPro" id="IPR000905">
    <property type="entry name" value="Gcp-like_dom"/>
</dbReference>
<dbReference type="InterPro" id="IPR022496">
    <property type="entry name" value="T6A_TsaB"/>
</dbReference>